<feature type="compositionally biased region" description="Basic residues" evidence="14">
    <location>
        <begin position="27"/>
        <end position="37"/>
    </location>
</feature>
<dbReference type="InterPro" id="IPR027417">
    <property type="entry name" value="P-loop_NTPase"/>
</dbReference>
<feature type="compositionally biased region" description="Low complexity" evidence="14">
    <location>
        <begin position="306"/>
        <end position="318"/>
    </location>
</feature>
<dbReference type="FunFam" id="3.40.50.300:FF:000199">
    <property type="entry name" value="Origin recognition complex subunit 1"/>
    <property type="match status" value="1"/>
</dbReference>
<feature type="compositionally biased region" description="Basic and acidic residues" evidence="14">
    <location>
        <begin position="200"/>
        <end position="217"/>
    </location>
</feature>
<keyword evidence="10 13" id="KW-0539">Nucleus</keyword>
<dbReference type="Pfam" id="PF17872">
    <property type="entry name" value="AAA_lid_10"/>
    <property type="match status" value="1"/>
</dbReference>
<comment type="subcellular location">
    <subcellularLocation>
        <location evidence="1 13">Nucleus</location>
    </subcellularLocation>
</comment>
<evidence type="ECO:0000256" key="13">
    <source>
        <dbReference type="RuleBase" id="RU365058"/>
    </source>
</evidence>
<keyword evidence="7 13" id="KW-0067">ATP-binding</keyword>
<comment type="subunit">
    <text evidence="12 13">ORC is composed of six subunits.</text>
</comment>
<dbReference type="EMBL" id="HE605203">
    <property type="protein sequence ID" value="CCE40989.1"/>
    <property type="molecule type" value="Genomic_DNA"/>
</dbReference>
<dbReference type="STRING" id="578454.G8B660"/>
<dbReference type="PROSITE" id="PS51038">
    <property type="entry name" value="BAH"/>
    <property type="match status" value="1"/>
</dbReference>
<evidence type="ECO:0000259" key="15">
    <source>
        <dbReference type="PROSITE" id="PS51038"/>
    </source>
</evidence>
<dbReference type="InterPro" id="IPR043151">
    <property type="entry name" value="BAH_sf"/>
</dbReference>
<dbReference type="GO" id="GO:0005524">
    <property type="term" value="F:ATP binding"/>
    <property type="evidence" value="ECO:0007669"/>
    <property type="project" value="UniProtKB-KW"/>
</dbReference>
<comment type="function">
    <text evidence="11">Component of the origin recognition complex (ORC) that binds origins of replication. It has a role in both chromosomal replication and mating type transcriptional silencing. Binds to the ARS consensus sequence (ACS) of origins of replication in an ATP-dependent manner.</text>
</comment>
<dbReference type="PANTHER" id="PTHR10763">
    <property type="entry name" value="CELL DIVISION CONTROL PROTEIN 6-RELATED"/>
    <property type="match status" value="1"/>
</dbReference>
<feature type="region of interest" description="Disordered" evidence="14">
    <location>
        <begin position="21"/>
        <end position="41"/>
    </location>
</feature>
<dbReference type="Proteomes" id="UP000005221">
    <property type="component" value="Chromosome 1"/>
</dbReference>
<feature type="compositionally biased region" description="Basic residues" evidence="14">
    <location>
        <begin position="291"/>
        <end position="305"/>
    </location>
</feature>
<dbReference type="VEuPathDB" id="FungiDB:CPAR2_110270"/>
<evidence type="ECO:0000256" key="2">
    <source>
        <dbReference type="ARBA" id="ARBA00008398"/>
    </source>
</evidence>
<evidence type="ECO:0000256" key="14">
    <source>
        <dbReference type="SAM" id="MobiDB-lite"/>
    </source>
</evidence>
<feature type="compositionally biased region" description="Acidic residues" evidence="14">
    <location>
        <begin position="272"/>
        <end position="288"/>
    </location>
</feature>
<dbReference type="GO" id="GO:0046872">
    <property type="term" value="F:metal ion binding"/>
    <property type="evidence" value="ECO:0007669"/>
    <property type="project" value="UniProtKB-KW"/>
</dbReference>
<evidence type="ECO:0000256" key="6">
    <source>
        <dbReference type="ARBA" id="ARBA00022741"/>
    </source>
</evidence>
<feature type="region of interest" description="Disordered" evidence="14">
    <location>
        <begin position="198"/>
        <end position="322"/>
    </location>
</feature>
<evidence type="ECO:0000256" key="4">
    <source>
        <dbReference type="ARBA" id="ARBA00022705"/>
    </source>
</evidence>
<reference evidence="19" key="2">
    <citation type="journal article" date="2011" name="BMC Genomics">
        <title>Using RNA-seq to determine the transcriptional landscape and the hypoxic response of the pathogenic yeast Candida parapsilosis.</title>
        <authorList>
            <person name="Guida A."/>
            <person name="Lindstaedt C."/>
            <person name="Maguire S.L."/>
            <person name="Ding C."/>
            <person name="Higgins D.G."/>
            <person name="Corton N.J."/>
            <person name="Berriman M."/>
            <person name="Butler G."/>
        </authorList>
    </citation>
    <scope>GENOME REANNOTATION</scope>
    <source>
        <strain evidence="19">CDC 317 / ATCC MYA-4646</strain>
    </source>
</reference>
<name>G8B660_CANPC</name>
<evidence type="ECO:0000256" key="5">
    <source>
        <dbReference type="ARBA" id="ARBA00022723"/>
    </source>
</evidence>
<protein>
    <recommendedName>
        <fullName evidence="3 13">Origin recognition complex subunit 1</fullName>
    </recommendedName>
</protein>
<dbReference type="FunFam" id="1.10.8.60:FF:000274">
    <property type="entry name" value="Origin recognition complex subunit 1"/>
    <property type="match status" value="1"/>
</dbReference>
<evidence type="ECO:0000256" key="7">
    <source>
        <dbReference type="ARBA" id="ARBA00022840"/>
    </source>
</evidence>
<dbReference type="SUPFAM" id="SSF52540">
    <property type="entry name" value="P-loop containing nucleoside triphosphate hydrolases"/>
    <property type="match status" value="1"/>
</dbReference>
<keyword evidence="4 13" id="KW-0235">DNA replication</keyword>
<dbReference type="SUPFAM" id="SSF82061">
    <property type="entry name" value="BAH domain"/>
    <property type="match status" value="1"/>
</dbReference>
<dbReference type="InterPro" id="IPR050311">
    <property type="entry name" value="ORC1/CDC6"/>
</dbReference>
<proteinExistence type="inferred from homology"/>
<keyword evidence="5" id="KW-0479">Metal-binding</keyword>
<evidence type="ECO:0000313" key="16">
    <source>
        <dbReference type="CGD" id="CAL0000148369"/>
    </source>
</evidence>
<dbReference type="Gene3D" id="3.40.50.300">
    <property type="entry name" value="P-loop containing nucleotide triphosphate hydrolases"/>
    <property type="match status" value="1"/>
</dbReference>
<keyword evidence="6 13" id="KW-0547">Nucleotide-binding</keyword>
<evidence type="ECO:0000256" key="1">
    <source>
        <dbReference type="ARBA" id="ARBA00004123"/>
    </source>
</evidence>
<evidence type="ECO:0000256" key="8">
    <source>
        <dbReference type="ARBA" id="ARBA00022842"/>
    </source>
</evidence>
<evidence type="ECO:0000256" key="11">
    <source>
        <dbReference type="ARBA" id="ARBA00053599"/>
    </source>
</evidence>
<dbReference type="InterPro" id="IPR041083">
    <property type="entry name" value="AAA_lid_10"/>
</dbReference>
<evidence type="ECO:0000313" key="19">
    <source>
        <dbReference type="Proteomes" id="UP000005221"/>
    </source>
</evidence>
<accession>A0AAJ8VWG8</accession>
<reference evidence="17" key="3">
    <citation type="submission" date="2011-10" db="EMBL/GenBank/DDBJ databases">
        <title>Transcriptional landscape of the pathogenic yeast Candida parapsilosis.</title>
        <authorList>
            <person name="Guida A."/>
            <person name="Lindstaedt C."/>
            <person name="Maguire S.L."/>
            <person name="Ding C."/>
            <person name="Higgins D.G."/>
            <person name="Harris D."/>
            <person name="Berriman M."/>
            <person name="Butler G."/>
        </authorList>
    </citation>
    <scope>NUCLEOTIDE SEQUENCE</scope>
    <source>
        <strain evidence="17">CDC317</strain>
    </source>
</reference>
<dbReference type="EnsemblFungi" id="CPAR2_110270-T">
    <property type="protein sequence ID" value="CPAR2_110270-T-p1"/>
    <property type="gene ID" value="CPAR2_110270"/>
</dbReference>
<dbReference type="CGD" id="CAL0000148369">
    <property type="gene designation" value="CPAR2_110270"/>
</dbReference>
<evidence type="ECO:0000256" key="9">
    <source>
        <dbReference type="ARBA" id="ARBA00023125"/>
    </source>
</evidence>
<keyword evidence="19" id="KW-1185">Reference proteome</keyword>
<evidence type="ECO:0000256" key="12">
    <source>
        <dbReference type="ARBA" id="ARBA00062293"/>
    </source>
</evidence>
<reference evidence="18" key="4">
    <citation type="submission" date="2025-05" db="UniProtKB">
        <authorList>
            <consortium name="EnsemblFungi"/>
        </authorList>
    </citation>
    <scope>IDENTIFICATION</scope>
</reference>
<dbReference type="Pfam" id="PF21312">
    <property type="entry name" value="WHD_ORC1"/>
    <property type="match status" value="1"/>
</dbReference>
<keyword evidence="8" id="KW-0460">Magnesium</keyword>
<dbReference type="InterPro" id="IPR001025">
    <property type="entry name" value="BAH_dom"/>
</dbReference>
<dbReference type="InterPro" id="IPR003959">
    <property type="entry name" value="ATPase_AAA_core"/>
</dbReference>
<dbReference type="PANTHER" id="PTHR10763:SF23">
    <property type="entry name" value="ORIGIN RECOGNITION COMPLEX SUBUNIT 1"/>
    <property type="match status" value="1"/>
</dbReference>
<evidence type="ECO:0000313" key="17">
    <source>
        <dbReference type="EMBL" id="CCE40989.1"/>
    </source>
</evidence>
<dbReference type="GO" id="GO:0033314">
    <property type="term" value="P:mitotic DNA replication checkpoint signaling"/>
    <property type="evidence" value="ECO:0007669"/>
    <property type="project" value="TreeGrafter"/>
</dbReference>
<dbReference type="GO" id="GO:0003682">
    <property type="term" value="F:chromatin binding"/>
    <property type="evidence" value="ECO:0007669"/>
    <property type="project" value="InterPro"/>
</dbReference>
<dbReference type="InterPro" id="IPR048867">
    <property type="entry name" value="WHD_ORC1"/>
</dbReference>
<reference evidence="19" key="1">
    <citation type="journal article" date="2009" name="Nature">
        <title>Evolution of pathogenicity and sexual reproduction in eight Candida genomes.</title>
        <authorList>
            <person name="Butler G."/>
            <person name="Rasmussen M.D."/>
            <person name="Lin M.F."/>
            <person name="Santos M.A."/>
            <person name="Sakthikumar S."/>
            <person name="Munro C.A."/>
            <person name="Rheinbay E."/>
            <person name="Grabherr M."/>
            <person name="Forche A."/>
            <person name="Reedy J.L."/>
            <person name="Agrafioti I."/>
            <person name="Arnaud M.B."/>
            <person name="Bates S."/>
            <person name="Brown A.J."/>
            <person name="Brunke S."/>
            <person name="Costanzo M.C."/>
            <person name="Fitzpatrick D.A."/>
            <person name="de Groot P.W."/>
            <person name="Harris D."/>
            <person name="Hoyer L.L."/>
            <person name="Hube B."/>
            <person name="Klis F.M."/>
            <person name="Kodira C."/>
            <person name="Lennard N."/>
            <person name="Logue M.E."/>
            <person name="Martin R."/>
            <person name="Neiman A.M."/>
            <person name="Nikolaou E."/>
            <person name="Quail M.A."/>
            <person name="Quinn J."/>
            <person name="Santos M.C."/>
            <person name="Schmitzberger F.F."/>
            <person name="Sherlock G."/>
            <person name="Shah P."/>
            <person name="Silverstein K.A."/>
            <person name="Skrzypek M.S."/>
            <person name="Soll D."/>
            <person name="Staggs R."/>
            <person name="Stansfield I."/>
            <person name="Stumpf M.P."/>
            <person name="Sudbery P.E."/>
            <person name="Srikantha T."/>
            <person name="Zeng Q."/>
            <person name="Berman J."/>
            <person name="Berriman M."/>
            <person name="Heitman J."/>
            <person name="Gow N.A."/>
            <person name="Lorenz M.C."/>
            <person name="Birren B.W."/>
            <person name="Kellis M."/>
            <person name="Cuomo C.A."/>
        </authorList>
    </citation>
    <scope>NUCLEOTIDE SEQUENCE [LARGE SCALE GENOMIC DNA]</scope>
    <source>
        <strain evidence="19">CDC 317 / ATCC MYA-4646</strain>
    </source>
</reference>
<accession>G8B660</accession>
<evidence type="ECO:0000256" key="10">
    <source>
        <dbReference type="ARBA" id="ARBA00023242"/>
    </source>
</evidence>
<dbReference type="AlphaFoldDB" id="G8B660"/>
<dbReference type="Gene3D" id="2.30.30.490">
    <property type="match status" value="1"/>
</dbReference>
<dbReference type="Pfam" id="PF00004">
    <property type="entry name" value="AAA"/>
    <property type="match status" value="1"/>
</dbReference>
<keyword evidence="9 13" id="KW-0238">DNA-binding</keyword>
<evidence type="ECO:0000313" key="18">
    <source>
        <dbReference type="EnsemblFungi" id="CPAR2_110270-T-p1"/>
    </source>
</evidence>
<dbReference type="GO" id="GO:0003688">
    <property type="term" value="F:DNA replication origin binding"/>
    <property type="evidence" value="ECO:0007669"/>
    <property type="project" value="UniProtKB-ARBA"/>
</dbReference>
<comment type="similarity">
    <text evidence="2 13">Belongs to the ORC1 family.</text>
</comment>
<dbReference type="GO" id="GO:0006270">
    <property type="term" value="P:DNA replication initiation"/>
    <property type="evidence" value="ECO:0007669"/>
    <property type="project" value="TreeGrafter"/>
</dbReference>
<organism evidence="17 19">
    <name type="scientific">Candida parapsilosis (strain CDC 317 / ATCC MYA-4646)</name>
    <name type="common">Yeast</name>
    <name type="synonym">Monilia parapsilosis</name>
    <dbReference type="NCBI Taxonomy" id="578454"/>
    <lineage>
        <taxon>Eukaryota</taxon>
        <taxon>Fungi</taxon>
        <taxon>Dikarya</taxon>
        <taxon>Ascomycota</taxon>
        <taxon>Saccharomycotina</taxon>
        <taxon>Pichiomycetes</taxon>
        <taxon>Debaryomycetaceae</taxon>
        <taxon>Candida/Lodderomyces clade</taxon>
        <taxon>Candida</taxon>
    </lineage>
</organism>
<evidence type="ECO:0000256" key="3">
    <source>
        <dbReference type="ARBA" id="ARBA00019081"/>
    </source>
</evidence>
<dbReference type="GO" id="GO:0016887">
    <property type="term" value="F:ATP hydrolysis activity"/>
    <property type="evidence" value="ECO:0007669"/>
    <property type="project" value="InterPro"/>
</dbReference>
<dbReference type="Gene3D" id="1.10.8.60">
    <property type="match status" value="1"/>
</dbReference>
<gene>
    <name evidence="16 17" type="ordered locus">CPAR2_110270</name>
</gene>
<feature type="compositionally biased region" description="Polar residues" evidence="14">
    <location>
        <begin position="232"/>
        <end position="242"/>
    </location>
</feature>
<comment type="function">
    <text evidence="13">Component of the origin recognition complex (ORC) that binds origins of replication. DNA-binding is ATP-dependent, however specific DNA sequences that define origins of replication have not been identified so far. ORC is required to assemble the pre-replication complex necessary to initiate DNA replication.</text>
</comment>
<dbReference type="GO" id="GO:0005664">
    <property type="term" value="C:nuclear origin of replication recognition complex"/>
    <property type="evidence" value="ECO:0007669"/>
    <property type="project" value="TreeGrafter"/>
</dbReference>
<sequence>MSHEYKGWELVFSSEINGNFNSSTHSSHSRRPNRRSKSTTSDPLILRRKHDQFQVKSGDTILVTAEDESNIALIKDIRFGINDFVEIIVVWFSERSEIETIPADIEIIEGEILLVPYLDEIELDQIGDHVHVLSENEFKKSKASHKEDGTHTFMCRRATNEQDKFSEKFDYNELMRIFAEDADHFQDTLKRIVFNSGPLKKPEAENRGKRERRGETNKKRHISVKTEEQTRKQSPTGDTTSKVDAPETANETVPATAPIAHKEPESTASSSEDIDNSESYEESEDEEETTKKRHRVATTPKKRRLGSSFKSSKSSSPKKSIRSIDSEIESIYSVVTPRKRIRVMQDQGQLPSFTSPSKKLPEGTLDPTSEAFKEVKEKLHTSQRLNALPGREDEFSMIYASLESAINERTGCCIYVSGVPGMGKTATIKDVINQMTDLAKEGYVKPFNFFEFNGLKLLAPTVAYSMLWEYITGGDRVVDSNAAILLEEYFKRNDEKRLPLVVMMDELDQIAQKKQNVMYNFFNWPTYATSKLIVIAVANTMDLPERVLANKISSRMGLRRIQFKGYTYQQLGVIIQHRLNMLTKGSRHKVEISFDAIGFASRKVASVSGDARRALTICRRAVEIAEKQYMESNDQKETCQVLISHISQAISESVNSPLAKYLNALPFAAKLFLAALLRRTRRSGLAENSVGDIIDEMKNSIAMFTTSNPFMTDSSMFDLLYADKIGDKEQINIRIHHFEFILNSLVEAGVINQQNFSSERKRMVLLTVSEEEVVSVLKKDQEISQFL</sequence>
<feature type="domain" description="BAH" evidence="15">
    <location>
        <begin position="53"/>
        <end position="170"/>
    </location>
</feature>
<dbReference type="eggNOG" id="KOG1514">
    <property type="taxonomic scope" value="Eukaryota"/>
</dbReference>